<reference evidence="2" key="1">
    <citation type="submission" date="2016-11" db="UniProtKB">
        <authorList>
            <consortium name="WormBaseParasite"/>
        </authorList>
    </citation>
    <scope>IDENTIFICATION</scope>
    <source>
        <strain evidence="2">KR3021</strain>
    </source>
</reference>
<organism evidence="1 2">
    <name type="scientific">Rhabditophanes sp. KR3021</name>
    <dbReference type="NCBI Taxonomy" id="114890"/>
    <lineage>
        <taxon>Eukaryota</taxon>
        <taxon>Metazoa</taxon>
        <taxon>Ecdysozoa</taxon>
        <taxon>Nematoda</taxon>
        <taxon>Chromadorea</taxon>
        <taxon>Rhabditida</taxon>
        <taxon>Tylenchina</taxon>
        <taxon>Panagrolaimomorpha</taxon>
        <taxon>Strongyloidoidea</taxon>
        <taxon>Alloionematidae</taxon>
        <taxon>Rhabditophanes</taxon>
    </lineage>
</organism>
<accession>A0AC35TQT9</accession>
<evidence type="ECO:0000313" key="1">
    <source>
        <dbReference type="Proteomes" id="UP000095286"/>
    </source>
</evidence>
<dbReference type="WBParaSite" id="RSKR_0000306300.1">
    <property type="protein sequence ID" value="RSKR_0000306300.1"/>
    <property type="gene ID" value="RSKR_0000306300"/>
</dbReference>
<name>A0AC35TQT9_9BILA</name>
<dbReference type="Proteomes" id="UP000095286">
    <property type="component" value="Unplaced"/>
</dbReference>
<evidence type="ECO:0000313" key="2">
    <source>
        <dbReference type="WBParaSite" id="RSKR_0000306300.1"/>
    </source>
</evidence>
<sequence>MSGTKVKTLGPNEAPTAAFATNEYVLFRRPPVANALNFKVVRLTNEEKLPVTLTETVYYTFKKGTGENKYTFVFALFCPWRSYMLNNVAATMSQFYLYVPNIPTNHATINHRTAVSVIGLPSDISNLNFLSIYSHTTKSYPALSPMPVIPVLYTTLNQKNAGFKYEDYPKLYNPPNYNYIDWAIKVKPDVANEHPFYSTTFTCNELKSRVYLPPRPRTTLEASYSIGYTVTAQGGLRHFESNFASIWSPNNVYCIVASTDVSEPIRNNVFLQWPICFPNVKLMTPDWDKVDQNYNGVNVGQYNCLKYLKDQKVEYVISLKSNNHFIKSNKEIIQMVISLNGSVAAEFKDFAPAGRFDPITSHNEKQDWTHGGLNIFRAGDPRLTDETIMKAKFPLFRSYDAFALPIASLKYIMDTLNLDTFMENLQNREELYPNLFPNNMFGSVFGNGYIEIPGAYHHTCLTKYPNSFPIISYQTYKDHIYPCISSWTKVDGCVVTAETIWKVYDNPAIQVGPVFYQDDVTSVYGIERMVYDRQNSNYEYDLDTTFYQTNPIVRYQKVAKDASMTQAQKCDYAADMSS</sequence>
<proteinExistence type="predicted"/>
<protein>
    <submittedName>
        <fullName evidence="2">Major capsid protein</fullName>
    </submittedName>
</protein>